<dbReference type="PANTHER" id="PTHR24320:SF272">
    <property type="entry name" value="NAD(P)-BINDING ROSSMANN-FOLD SUPERFAMILY PROTEIN"/>
    <property type="match status" value="1"/>
</dbReference>
<dbReference type="AlphaFoldDB" id="A0A8H5UE30"/>
<comment type="similarity">
    <text evidence="1">Belongs to the short-chain dehydrogenases/reductases (SDR) family.</text>
</comment>
<evidence type="ECO:0000313" key="4">
    <source>
        <dbReference type="EMBL" id="KAF5684517.1"/>
    </source>
</evidence>
<comment type="caution">
    <text evidence="4">The sequence shown here is derived from an EMBL/GenBank/DDBJ whole genome shotgun (WGS) entry which is preliminary data.</text>
</comment>
<dbReference type="SUPFAM" id="SSF51735">
    <property type="entry name" value="NAD(P)-binding Rossmann-fold domains"/>
    <property type="match status" value="1"/>
</dbReference>
<dbReference type="PANTHER" id="PTHR24320">
    <property type="entry name" value="RETINOL DEHYDROGENASE"/>
    <property type="match status" value="1"/>
</dbReference>
<dbReference type="Pfam" id="PF00106">
    <property type="entry name" value="adh_short"/>
    <property type="match status" value="1"/>
</dbReference>
<dbReference type="Proteomes" id="UP000572754">
    <property type="component" value="Unassembled WGS sequence"/>
</dbReference>
<proteinExistence type="inferred from homology"/>
<dbReference type="InterPro" id="IPR036291">
    <property type="entry name" value="NAD(P)-bd_dom_sf"/>
</dbReference>
<organism evidence="4 5">
    <name type="scientific">Fusarium circinatum</name>
    <name type="common">Pitch canker fungus</name>
    <name type="synonym">Gibberella circinata</name>
    <dbReference type="NCBI Taxonomy" id="48490"/>
    <lineage>
        <taxon>Eukaryota</taxon>
        <taxon>Fungi</taxon>
        <taxon>Dikarya</taxon>
        <taxon>Ascomycota</taxon>
        <taxon>Pezizomycotina</taxon>
        <taxon>Sordariomycetes</taxon>
        <taxon>Hypocreomycetidae</taxon>
        <taxon>Hypocreales</taxon>
        <taxon>Nectriaceae</taxon>
        <taxon>Fusarium</taxon>
        <taxon>Fusarium fujikuroi species complex</taxon>
    </lineage>
</organism>
<keyword evidence="2" id="KW-0560">Oxidoreductase</keyword>
<reference evidence="4 5" key="2">
    <citation type="submission" date="2020-05" db="EMBL/GenBank/DDBJ databases">
        <title>Identification and distribution of gene clusters putatively required for synthesis of sphingolipid metabolism inhibitors in phylogenetically diverse species of the filamentous fungus Fusarium.</title>
        <authorList>
            <person name="Kim H.-S."/>
            <person name="Busman M."/>
            <person name="Brown D.W."/>
            <person name="Divon H."/>
            <person name="Uhlig S."/>
            <person name="Proctor R.H."/>
        </authorList>
    </citation>
    <scope>NUCLEOTIDE SEQUENCE [LARGE SCALE GENOMIC DNA]</scope>
    <source>
        <strain evidence="4 5">NRRL 25331</strain>
    </source>
</reference>
<evidence type="ECO:0000256" key="1">
    <source>
        <dbReference type="ARBA" id="ARBA00006484"/>
    </source>
</evidence>
<keyword evidence="5" id="KW-1185">Reference proteome</keyword>
<keyword evidence="3" id="KW-0732">Signal</keyword>
<dbReference type="GO" id="GO:0016491">
    <property type="term" value="F:oxidoreductase activity"/>
    <property type="evidence" value="ECO:0007669"/>
    <property type="project" value="UniProtKB-KW"/>
</dbReference>
<sequence>MNSFLLLSLWAAGFCIAFSIANFYWPHLRYDANGQANGCQHAPHIPSKHLFPVDFFFAAVMNTSGPGDARPTALQIVRDEGLEGALTDKVFLITGTSAGIGVEVGRAIAATGARVFLAVRDLEKGKAACSSFLKPGHVDLVRLDTSDMSSVRACAAEFLEKSATLNVLINNAAIMATLTRIETKDGFEQQLATNYLGHFLLFWLLKDALLKGSTPEFNSRVVNVSSSGHHASEIIYDDFQLKAPDAYTPFKAYGQSKLFQIYMSNYIDRVYGPKGLHATSVMPGGIASNLQKHMPESVLRDMKEDPKTMNFMKSPEQGAATTVLAAVGKEWEGKGGKYLEDCRPSRPEPLVPGAMGYKEYIYDSEKENQTWELTLEKLSLQERS</sequence>
<dbReference type="Gene3D" id="3.40.50.720">
    <property type="entry name" value="NAD(P)-binding Rossmann-like Domain"/>
    <property type="match status" value="1"/>
</dbReference>
<feature type="chain" id="PRO_5034982794" evidence="3">
    <location>
        <begin position="18"/>
        <end position="384"/>
    </location>
</feature>
<evidence type="ECO:0000256" key="3">
    <source>
        <dbReference type="SAM" id="SignalP"/>
    </source>
</evidence>
<dbReference type="EMBL" id="JAAQPE010000126">
    <property type="protein sequence ID" value="KAF5684517.1"/>
    <property type="molecule type" value="Genomic_DNA"/>
</dbReference>
<evidence type="ECO:0000313" key="5">
    <source>
        <dbReference type="Proteomes" id="UP000572754"/>
    </source>
</evidence>
<gene>
    <name evidence="4" type="ORF">FCIRC_3860</name>
</gene>
<evidence type="ECO:0000256" key="2">
    <source>
        <dbReference type="ARBA" id="ARBA00023002"/>
    </source>
</evidence>
<name>A0A8H5UE30_FUSCI</name>
<dbReference type="InterPro" id="IPR002347">
    <property type="entry name" value="SDR_fam"/>
</dbReference>
<protein>
    <submittedName>
        <fullName evidence="4">Reductase</fullName>
    </submittedName>
</protein>
<feature type="signal peptide" evidence="3">
    <location>
        <begin position="1"/>
        <end position="17"/>
    </location>
</feature>
<reference evidence="5" key="1">
    <citation type="journal article" date="2020" name="BMC Genomics">
        <title>Correction to: Identification and distribution of gene clusters required for synthesis of sphingolipid metabolism inhibitors in diverse species of the filamentous fungus Fusarium.</title>
        <authorList>
            <person name="Kim H.S."/>
            <person name="Lohmar J.M."/>
            <person name="Busman M."/>
            <person name="Brown D.W."/>
            <person name="Naumann T.A."/>
            <person name="Divon H.H."/>
            <person name="Lysoe E."/>
            <person name="Uhlig S."/>
            <person name="Proctor R.H."/>
        </authorList>
    </citation>
    <scope>NUCLEOTIDE SEQUENCE [LARGE SCALE GENOMIC DNA]</scope>
    <source>
        <strain evidence="5">NRRL 25331</strain>
    </source>
</reference>
<accession>A0A8H5UE30</accession>
<dbReference type="PRINTS" id="PR00081">
    <property type="entry name" value="GDHRDH"/>
</dbReference>